<evidence type="ECO:0000256" key="7">
    <source>
        <dbReference type="SAM" id="MobiDB-lite"/>
    </source>
</evidence>
<dbReference type="AlphaFoldDB" id="A0A6N7UXV7"/>
<dbReference type="GO" id="GO:0006508">
    <property type="term" value="P:proteolysis"/>
    <property type="evidence" value="ECO:0007669"/>
    <property type="project" value="UniProtKB-KW"/>
</dbReference>
<organism evidence="10 11">
    <name type="scientific">Suipraeoptans intestinalis</name>
    <dbReference type="NCBI Taxonomy" id="2606628"/>
    <lineage>
        <taxon>Bacteria</taxon>
        <taxon>Bacillati</taxon>
        <taxon>Bacillota</taxon>
        <taxon>Clostridia</taxon>
        <taxon>Lachnospirales</taxon>
        <taxon>Lachnospiraceae</taxon>
        <taxon>Suipraeoptans</taxon>
    </lineage>
</organism>
<keyword evidence="5" id="KW-0788">Thiol protease</keyword>
<dbReference type="PROSITE" id="PS51935">
    <property type="entry name" value="NLPC_P60"/>
    <property type="match status" value="1"/>
</dbReference>
<dbReference type="PANTHER" id="PTHR47053">
    <property type="entry name" value="MUREIN DD-ENDOPEPTIDASE MEPH-RELATED"/>
    <property type="match status" value="1"/>
</dbReference>
<evidence type="ECO:0000256" key="1">
    <source>
        <dbReference type="ARBA" id="ARBA00007074"/>
    </source>
</evidence>
<protein>
    <submittedName>
        <fullName evidence="10">Hydrolase</fullName>
    </submittedName>
</protein>
<dbReference type="Gene3D" id="6.10.250.3150">
    <property type="match status" value="1"/>
</dbReference>
<feature type="domain" description="NlpC/P60" evidence="9">
    <location>
        <begin position="265"/>
        <end position="374"/>
    </location>
</feature>
<dbReference type="InterPro" id="IPR057309">
    <property type="entry name" value="PcsB_CC"/>
</dbReference>
<evidence type="ECO:0000259" key="9">
    <source>
        <dbReference type="PROSITE" id="PS51935"/>
    </source>
</evidence>
<evidence type="ECO:0000256" key="3">
    <source>
        <dbReference type="ARBA" id="ARBA00022729"/>
    </source>
</evidence>
<feature type="chain" id="PRO_5026955639" evidence="8">
    <location>
        <begin position="25"/>
        <end position="374"/>
    </location>
</feature>
<evidence type="ECO:0000256" key="2">
    <source>
        <dbReference type="ARBA" id="ARBA00022670"/>
    </source>
</evidence>
<dbReference type="PANTHER" id="PTHR47053:SF1">
    <property type="entry name" value="MUREIN DD-ENDOPEPTIDASE MEPH-RELATED"/>
    <property type="match status" value="1"/>
</dbReference>
<comment type="similarity">
    <text evidence="1">Belongs to the peptidase C40 family.</text>
</comment>
<keyword evidence="11" id="KW-1185">Reference proteome</keyword>
<evidence type="ECO:0000256" key="6">
    <source>
        <dbReference type="SAM" id="Coils"/>
    </source>
</evidence>
<dbReference type="InterPro" id="IPR000064">
    <property type="entry name" value="NLP_P60_dom"/>
</dbReference>
<dbReference type="InterPro" id="IPR051202">
    <property type="entry name" value="Peptidase_C40"/>
</dbReference>
<proteinExistence type="inferred from homology"/>
<evidence type="ECO:0000256" key="4">
    <source>
        <dbReference type="ARBA" id="ARBA00022801"/>
    </source>
</evidence>
<keyword evidence="3 8" id="KW-0732">Signal</keyword>
<keyword evidence="4 10" id="KW-0378">Hydrolase</keyword>
<dbReference type="InterPro" id="IPR038765">
    <property type="entry name" value="Papain-like_cys_pep_sf"/>
</dbReference>
<evidence type="ECO:0000256" key="5">
    <source>
        <dbReference type="ARBA" id="ARBA00022807"/>
    </source>
</evidence>
<sequence length="374" mass="40014">MNKVGVRVLAAVAAASLIVTPVMAAPSADELKSNKAAKEQEVSSLQQQLTDLMTKLNSLEAQLVEKGEAIAQAEVDLAAAEKKEKKQYKAMKKRIKYMYEEGNATVLETLVSAESFSDLVNKAEYVQNVHDYDRDQLEEYVATKDKITTLKDTLKEEQSKLESMQEEYQAQEEQLAATIESKKAEVADLDQQIQAAAEAAAAEARAREEQERKAAEEAAASQAAQNSQPAASSNTASTANTNTASANTTSYQPAQQTTTVAQGNTAVAQMILNAAYGQLGVPYVWGGTSPGVGLDCSGLTQYCHRVAGISIPRTSGPQGGGGMAVSDPQPGDLVCYGGHVGIYIGGGQMIHAPQPGDVVRIQAVYGSPWYRRYW</sequence>
<gene>
    <name evidence="10" type="ORF">FYJ34_01825</name>
</gene>
<reference evidence="10 11" key="1">
    <citation type="submission" date="2019-08" db="EMBL/GenBank/DDBJ databases">
        <title>In-depth cultivation of the pig gut microbiome towards novel bacterial diversity and tailored functional studies.</title>
        <authorList>
            <person name="Wylensek D."/>
            <person name="Hitch T.C.A."/>
            <person name="Clavel T."/>
        </authorList>
    </citation>
    <scope>NUCLEOTIDE SEQUENCE [LARGE SCALE GENOMIC DNA]</scope>
    <source>
        <strain evidence="10 11">68-1-5</strain>
    </source>
</reference>
<dbReference type="EMBL" id="VULY01000018">
    <property type="protein sequence ID" value="MSR93049.1"/>
    <property type="molecule type" value="Genomic_DNA"/>
</dbReference>
<keyword evidence="6" id="KW-0175">Coiled coil</keyword>
<dbReference type="Pfam" id="PF24568">
    <property type="entry name" value="CC_PcsB"/>
    <property type="match status" value="1"/>
</dbReference>
<evidence type="ECO:0000256" key="8">
    <source>
        <dbReference type="SAM" id="SignalP"/>
    </source>
</evidence>
<dbReference type="GO" id="GO:0008234">
    <property type="term" value="F:cysteine-type peptidase activity"/>
    <property type="evidence" value="ECO:0007669"/>
    <property type="project" value="UniProtKB-KW"/>
</dbReference>
<accession>A0A6N7UXV7</accession>
<evidence type="ECO:0000313" key="11">
    <source>
        <dbReference type="Proteomes" id="UP000434409"/>
    </source>
</evidence>
<feature type="region of interest" description="Disordered" evidence="7">
    <location>
        <begin position="200"/>
        <end position="252"/>
    </location>
</feature>
<dbReference type="Proteomes" id="UP000434409">
    <property type="component" value="Unassembled WGS sequence"/>
</dbReference>
<feature type="compositionally biased region" description="Low complexity" evidence="7">
    <location>
        <begin position="217"/>
        <end position="250"/>
    </location>
</feature>
<feature type="coiled-coil region" evidence="6">
    <location>
        <begin position="28"/>
        <end position="83"/>
    </location>
</feature>
<dbReference type="Pfam" id="PF00877">
    <property type="entry name" value="NLPC_P60"/>
    <property type="match status" value="1"/>
</dbReference>
<dbReference type="RefSeq" id="WP_154475739.1">
    <property type="nucleotide sequence ID" value="NZ_JAQYBV010000058.1"/>
</dbReference>
<keyword evidence="2" id="KW-0645">Protease</keyword>
<feature type="compositionally biased region" description="Basic and acidic residues" evidence="7">
    <location>
        <begin position="204"/>
        <end position="216"/>
    </location>
</feature>
<feature type="signal peptide" evidence="8">
    <location>
        <begin position="1"/>
        <end position="24"/>
    </location>
</feature>
<evidence type="ECO:0000313" key="10">
    <source>
        <dbReference type="EMBL" id="MSR93049.1"/>
    </source>
</evidence>
<name>A0A6N7UXV7_9FIRM</name>
<dbReference type="SUPFAM" id="SSF54001">
    <property type="entry name" value="Cysteine proteinases"/>
    <property type="match status" value="1"/>
</dbReference>
<comment type="caution">
    <text evidence="10">The sequence shown here is derived from an EMBL/GenBank/DDBJ whole genome shotgun (WGS) entry which is preliminary data.</text>
</comment>
<dbReference type="Gene3D" id="3.90.1720.10">
    <property type="entry name" value="endopeptidase domain like (from Nostoc punctiforme)"/>
    <property type="match status" value="1"/>
</dbReference>